<dbReference type="SMART" id="SM00382">
    <property type="entry name" value="AAA"/>
    <property type="match status" value="1"/>
</dbReference>
<dbReference type="RefSeq" id="WP_073020216.1">
    <property type="nucleotide sequence ID" value="NZ_FQXU01000008.1"/>
</dbReference>
<feature type="domain" description="ABC transporter" evidence="4">
    <location>
        <begin position="5"/>
        <end position="227"/>
    </location>
</feature>
<dbReference type="Pfam" id="PF00005">
    <property type="entry name" value="ABC_tran"/>
    <property type="match status" value="1"/>
</dbReference>
<evidence type="ECO:0000259" key="4">
    <source>
        <dbReference type="PROSITE" id="PS50893"/>
    </source>
</evidence>
<evidence type="ECO:0000313" key="5">
    <source>
        <dbReference type="EMBL" id="SHI21416.1"/>
    </source>
</evidence>
<sequence length="236" mass="26723">MSNILDIMGLSKSYGQKLILKDINLSLEKGKVLGLLGPNGCGKTTLLNLIESFLKPTQGKILIDEIEAGVETKNLVAMLQDKNIFSRWMRVKDGVEFYKDFFEDFNEEKAKNLLKTLGIEEKDKINNLSKGTYEKFALALTLSRKAKLFILDEPLSGVDPLAREEILDIIIDNLDGEVSMIITTHQIYELERILDEVAFLKDGNIFLKEEVETLRAKNRASLDDIYKGIYKGEKVC</sequence>
<dbReference type="CDD" id="cd03230">
    <property type="entry name" value="ABC_DR_subfamily_A"/>
    <property type="match status" value="1"/>
</dbReference>
<dbReference type="Gene3D" id="3.40.50.300">
    <property type="entry name" value="P-loop containing nucleotide triphosphate hydrolases"/>
    <property type="match status" value="1"/>
</dbReference>
<protein>
    <submittedName>
        <fullName evidence="5">ABC-2 type transport system ATP-binding protein</fullName>
    </submittedName>
</protein>
<evidence type="ECO:0000256" key="3">
    <source>
        <dbReference type="ARBA" id="ARBA00022840"/>
    </source>
</evidence>
<dbReference type="PANTHER" id="PTHR42939:SF1">
    <property type="entry name" value="ABC TRANSPORTER ATP-BINDING PROTEIN ALBC-RELATED"/>
    <property type="match status" value="1"/>
</dbReference>
<dbReference type="GO" id="GO:0016887">
    <property type="term" value="F:ATP hydrolysis activity"/>
    <property type="evidence" value="ECO:0007669"/>
    <property type="project" value="InterPro"/>
</dbReference>
<proteinExistence type="predicted"/>
<gene>
    <name evidence="5" type="ORF">SAMN02745941_02727</name>
</gene>
<dbReference type="PROSITE" id="PS50893">
    <property type="entry name" value="ABC_TRANSPORTER_2"/>
    <property type="match status" value="1"/>
</dbReference>
<evidence type="ECO:0000313" key="6">
    <source>
        <dbReference type="Proteomes" id="UP000184241"/>
    </source>
</evidence>
<dbReference type="Proteomes" id="UP000184241">
    <property type="component" value="Unassembled WGS sequence"/>
</dbReference>
<name>A0A1M5ZB06_9CLOT</name>
<dbReference type="InterPro" id="IPR051782">
    <property type="entry name" value="ABC_Transporter_VariousFunc"/>
</dbReference>
<dbReference type="InterPro" id="IPR027417">
    <property type="entry name" value="P-loop_NTPase"/>
</dbReference>
<keyword evidence="1" id="KW-0813">Transport</keyword>
<dbReference type="SUPFAM" id="SSF52540">
    <property type="entry name" value="P-loop containing nucleoside triphosphate hydrolases"/>
    <property type="match status" value="1"/>
</dbReference>
<dbReference type="InterPro" id="IPR003439">
    <property type="entry name" value="ABC_transporter-like_ATP-bd"/>
</dbReference>
<dbReference type="GO" id="GO:0005524">
    <property type="term" value="F:ATP binding"/>
    <property type="evidence" value="ECO:0007669"/>
    <property type="project" value="UniProtKB-KW"/>
</dbReference>
<reference evidence="5 6" key="1">
    <citation type="submission" date="2016-11" db="EMBL/GenBank/DDBJ databases">
        <authorList>
            <person name="Jaros S."/>
            <person name="Januszkiewicz K."/>
            <person name="Wedrychowicz H."/>
        </authorList>
    </citation>
    <scope>NUCLEOTIDE SEQUENCE [LARGE SCALE GENOMIC DNA]</scope>
    <source>
        <strain evidence="5 6">DSM 6191</strain>
    </source>
</reference>
<evidence type="ECO:0000256" key="1">
    <source>
        <dbReference type="ARBA" id="ARBA00022448"/>
    </source>
</evidence>
<evidence type="ECO:0000256" key="2">
    <source>
        <dbReference type="ARBA" id="ARBA00022741"/>
    </source>
</evidence>
<dbReference type="AlphaFoldDB" id="A0A1M5ZB06"/>
<dbReference type="InterPro" id="IPR003593">
    <property type="entry name" value="AAA+_ATPase"/>
</dbReference>
<dbReference type="EMBL" id="FQXU01000008">
    <property type="protein sequence ID" value="SHI21416.1"/>
    <property type="molecule type" value="Genomic_DNA"/>
</dbReference>
<keyword evidence="2" id="KW-0547">Nucleotide-binding</keyword>
<organism evidence="5 6">
    <name type="scientific">Clostridium intestinale DSM 6191</name>
    <dbReference type="NCBI Taxonomy" id="1121320"/>
    <lineage>
        <taxon>Bacteria</taxon>
        <taxon>Bacillati</taxon>
        <taxon>Bacillota</taxon>
        <taxon>Clostridia</taxon>
        <taxon>Eubacteriales</taxon>
        <taxon>Clostridiaceae</taxon>
        <taxon>Clostridium</taxon>
    </lineage>
</organism>
<accession>A0A1M5ZB06</accession>
<dbReference type="PANTHER" id="PTHR42939">
    <property type="entry name" value="ABC TRANSPORTER ATP-BINDING PROTEIN ALBC-RELATED"/>
    <property type="match status" value="1"/>
</dbReference>
<keyword evidence="3 5" id="KW-0067">ATP-binding</keyword>